<reference evidence="8 9" key="1">
    <citation type="submission" date="2016-10" db="EMBL/GenBank/DDBJ databases">
        <authorList>
            <person name="de Groot N.N."/>
        </authorList>
    </citation>
    <scope>NUCLEOTIDE SEQUENCE [LARGE SCALE GENOMIC DNA]</scope>
    <source>
        <strain evidence="8 9">DSM 15827</strain>
    </source>
</reference>
<gene>
    <name evidence="8" type="ORF">SAMN05421767_1124</name>
</gene>
<feature type="transmembrane region" description="Helical" evidence="6">
    <location>
        <begin position="82"/>
        <end position="103"/>
    </location>
</feature>
<protein>
    <submittedName>
        <fullName evidence="8">Uncharacterized membrane-anchored protein YitT, contains DUF161 and DUF2179 domains</fullName>
    </submittedName>
</protein>
<dbReference type="Pfam" id="PF02588">
    <property type="entry name" value="YitT_membrane"/>
    <property type="match status" value="1"/>
</dbReference>
<dbReference type="OrthoDB" id="1758221at2"/>
<keyword evidence="3 6" id="KW-0812">Transmembrane</keyword>
<dbReference type="PANTHER" id="PTHR33545">
    <property type="entry name" value="UPF0750 MEMBRANE PROTEIN YITT-RELATED"/>
    <property type="match status" value="1"/>
</dbReference>
<organism evidence="8 9">
    <name type="scientific">Granulicatella balaenopterae</name>
    <dbReference type="NCBI Taxonomy" id="137733"/>
    <lineage>
        <taxon>Bacteria</taxon>
        <taxon>Bacillati</taxon>
        <taxon>Bacillota</taxon>
        <taxon>Bacilli</taxon>
        <taxon>Lactobacillales</taxon>
        <taxon>Carnobacteriaceae</taxon>
        <taxon>Granulicatella</taxon>
    </lineage>
</organism>
<dbReference type="Proteomes" id="UP000198556">
    <property type="component" value="Unassembled WGS sequence"/>
</dbReference>
<keyword evidence="4 6" id="KW-1133">Transmembrane helix</keyword>
<evidence type="ECO:0000256" key="4">
    <source>
        <dbReference type="ARBA" id="ARBA00022989"/>
    </source>
</evidence>
<keyword evidence="5 6" id="KW-0472">Membrane</keyword>
<dbReference type="STRING" id="137733.SAMN05421767_1124"/>
<evidence type="ECO:0000313" key="8">
    <source>
        <dbReference type="EMBL" id="SEQ94710.1"/>
    </source>
</evidence>
<dbReference type="Gene3D" id="3.30.70.120">
    <property type="match status" value="1"/>
</dbReference>
<dbReference type="InterPro" id="IPR015867">
    <property type="entry name" value="N-reg_PII/ATP_PRibTrfase_C"/>
</dbReference>
<dbReference type="PIRSF" id="PIRSF006483">
    <property type="entry name" value="Membrane_protein_YitT"/>
    <property type="match status" value="1"/>
</dbReference>
<evidence type="ECO:0000256" key="6">
    <source>
        <dbReference type="SAM" id="Phobius"/>
    </source>
</evidence>
<proteinExistence type="predicted"/>
<dbReference type="GO" id="GO:0005886">
    <property type="term" value="C:plasma membrane"/>
    <property type="evidence" value="ECO:0007669"/>
    <property type="project" value="UniProtKB-SubCell"/>
</dbReference>
<evidence type="ECO:0000256" key="5">
    <source>
        <dbReference type="ARBA" id="ARBA00023136"/>
    </source>
</evidence>
<sequence length="287" mass="31397">MNILKSKDFYMSLALVLLGSFLYAFGVNSFVIPNSFGEGGVTGISLLLFYTIGVAPAVTNIIINGLLMIVGYRYLEKKTMGFTIIAVIFVSIFLNLTQGWYQFTPDSPVVAAVTAGVTSGIGLGIVMLGNGTTAGADIIAMVAKHYFGWKVSFSMLLMNIIVLTPLSYIIGFEKGVITLMMLFISSQTLNFVLEGFNPKKAMIIISQEYEGIGNEIHRLVGRGTTIIHGTGFYSKADKHLLYVVVNRAQLMPVQRAIHELDPNAFVTIMDVNQVIGEGFTFYLDDNK</sequence>
<dbReference type="AlphaFoldDB" id="A0A1H9K6G1"/>
<dbReference type="InterPro" id="IPR019264">
    <property type="entry name" value="DUF2179"/>
</dbReference>
<comment type="subcellular location">
    <subcellularLocation>
        <location evidence="1">Cell membrane</location>
        <topology evidence="1">Multi-pass membrane protein</topology>
    </subcellularLocation>
</comment>
<dbReference type="InterPro" id="IPR051461">
    <property type="entry name" value="UPF0750_membrane"/>
</dbReference>
<feature type="transmembrane region" description="Helical" evidence="6">
    <location>
        <begin position="44"/>
        <end position="70"/>
    </location>
</feature>
<evidence type="ECO:0000313" key="9">
    <source>
        <dbReference type="Proteomes" id="UP000198556"/>
    </source>
</evidence>
<keyword evidence="2" id="KW-1003">Cell membrane</keyword>
<feature type="transmembrane region" description="Helical" evidence="6">
    <location>
        <begin position="109"/>
        <end position="130"/>
    </location>
</feature>
<feature type="domain" description="DUF2179" evidence="7">
    <location>
        <begin position="222"/>
        <end position="276"/>
    </location>
</feature>
<dbReference type="PANTHER" id="PTHR33545:SF4">
    <property type="entry name" value="UPF0750 MEMBRANE PROTEIN YXKD"/>
    <property type="match status" value="1"/>
</dbReference>
<feature type="transmembrane region" description="Helical" evidence="6">
    <location>
        <begin position="151"/>
        <end position="170"/>
    </location>
</feature>
<evidence type="ECO:0000259" key="7">
    <source>
        <dbReference type="Pfam" id="PF10035"/>
    </source>
</evidence>
<dbReference type="InterPro" id="IPR003740">
    <property type="entry name" value="YitT"/>
</dbReference>
<feature type="transmembrane region" description="Helical" evidence="6">
    <location>
        <begin position="12"/>
        <end position="32"/>
    </location>
</feature>
<name>A0A1H9K6G1_9LACT</name>
<evidence type="ECO:0000256" key="3">
    <source>
        <dbReference type="ARBA" id="ARBA00022692"/>
    </source>
</evidence>
<dbReference type="RefSeq" id="WP_089746418.1">
    <property type="nucleotide sequence ID" value="NZ_FOGF01000012.1"/>
</dbReference>
<evidence type="ECO:0000256" key="2">
    <source>
        <dbReference type="ARBA" id="ARBA00022475"/>
    </source>
</evidence>
<accession>A0A1H9K6G1</accession>
<keyword evidence="9" id="KW-1185">Reference proteome</keyword>
<dbReference type="CDD" id="cd16380">
    <property type="entry name" value="YitT_C"/>
    <property type="match status" value="1"/>
</dbReference>
<evidence type="ECO:0000256" key="1">
    <source>
        <dbReference type="ARBA" id="ARBA00004651"/>
    </source>
</evidence>
<dbReference type="Pfam" id="PF10035">
    <property type="entry name" value="DUF2179"/>
    <property type="match status" value="1"/>
</dbReference>
<dbReference type="EMBL" id="FOGF01000012">
    <property type="protein sequence ID" value="SEQ94710.1"/>
    <property type="molecule type" value="Genomic_DNA"/>
</dbReference>